<keyword evidence="7" id="KW-0521">NADP</keyword>
<dbReference type="SUPFAM" id="SSF51395">
    <property type="entry name" value="FMN-linked oxidoreductases"/>
    <property type="match status" value="1"/>
</dbReference>
<evidence type="ECO:0000313" key="17">
    <source>
        <dbReference type="Proteomes" id="UP000266301"/>
    </source>
</evidence>
<dbReference type="InterPro" id="IPR004652">
    <property type="entry name" value="DusB-like"/>
</dbReference>
<evidence type="ECO:0000256" key="5">
    <source>
        <dbReference type="ARBA" id="ARBA00022643"/>
    </source>
</evidence>
<dbReference type="InterPro" id="IPR001269">
    <property type="entry name" value="DUS_fam"/>
</dbReference>
<dbReference type="PROSITE" id="PS01136">
    <property type="entry name" value="UPF0034"/>
    <property type="match status" value="1"/>
</dbReference>
<accession>A0A386H6D0</accession>
<dbReference type="EMBL" id="CP032416">
    <property type="protein sequence ID" value="AYD41269.1"/>
    <property type="molecule type" value="Genomic_DNA"/>
</dbReference>
<feature type="binding site" evidence="14">
    <location>
        <position position="70"/>
    </location>
    <ligand>
        <name>FMN</name>
        <dbReference type="ChEBI" id="CHEBI:58210"/>
    </ligand>
</feature>
<dbReference type="GO" id="GO:0000049">
    <property type="term" value="F:tRNA binding"/>
    <property type="evidence" value="ECO:0007669"/>
    <property type="project" value="UniProtKB-KW"/>
</dbReference>
<dbReference type="AlphaFoldDB" id="A0A386H6D0"/>
<dbReference type="RefSeq" id="WP_119973959.1">
    <property type="nucleotide sequence ID" value="NZ_CP032416.1"/>
</dbReference>
<evidence type="ECO:0000256" key="1">
    <source>
        <dbReference type="ARBA" id="ARBA00001917"/>
    </source>
</evidence>
<comment type="similarity">
    <text evidence="12">Belongs to the dus family.</text>
</comment>
<evidence type="ECO:0000256" key="12">
    <source>
        <dbReference type="PIRNR" id="PIRNR006621"/>
    </source>
</evidence>
<dbReference type="NCBIfam" id="TIGR00737">
    <property type="entry name" value="nifR3_yhdG"/>
    <property type="match status" value="1"/>
</dbReference>
<name>A0A386H6D0_9CLOT</name>
<evidence type="ECO:0000256" key="6">
    <source>
        <dbReference type="ARBA" id="ARBA00022694"/>
    </source>
</evidence>
<dbReference type="GO" id="GO:0050660">
    <property type="term" value="F:flavin adenine dinucleotide binding"/>
    <property type="evidence" value="ECO:0007669"/>
    <property type="project" value="InterPro"/>
</dbReference>
<evidence type="ECO:0000256" key="11">
    <source>
        <dbReference type="ARBA" id="ARBA00048802"/>
    </source>
</evidence>
<organism evidence="16 17">
    <name type="scientific">Clostridium fermenticellae</name>
    <dbReference type="NCBI Taxonomy" id="2068654"/>
    <lineage>
        <taxon>Bacteria</taxon>
        <taxon>Bacillati</taxon>
        <taxon>Bacillota</taxon>
        <taxon>Clostridia</taxon>
        <taxon>Eubacteriales</taxon>
        <taxon>Clostridiaceae</taxon>
        <taxon>Clostridium</taxon>
    </lineage>
</organism>
<evidence type="ECO:0000259" key="15">
    <source>
        <dbReference type="Pfam" id="PF01207"/>
    </source>
</evidence>
<sequence length="320" mass="35595">MKIQNLEFKNNIFLAPMAGVTDMPFREICIEMGAGLVYSEMVSAKALIENNKKTFKMLKVSEKEAPIAVQLFGNDPLVMAECCELFNDNEEVCILDVNMGCPAPKIVKNGEGSALMKNPGLAIKIVKEMKKASIKPITVKIRKGFDRNDVNAVEFAKALEEAGIDAIAVHGRTREQMYEGKSDLSIIRKVKMAVSVPVIGNGDVVDFDSAKNLFTITGCDAIMVGRGSMGNPWIFKEINAGLSNKKVFHPGFSEKIDICIKHYESAIKYNGEDKAVREMRKHIGWYLKGFKDNKKVKDMINSEKSSKNVIKILTEYKNSI</sequence>
<dbReference type="InterPro" id="IPR013785">
    <property type="entry name" value="Aldolase_TIM"/>
</dbReference>
<evidence type="ECO:0000256" key="2">
    <source>
        <dbReference type="ARBA" id="ARBA00002790"/>
    </source>
</evidence>
<keyword evidence="14" id="KW-0547">Nucleotide-binding</keyword>
<comment type="catalytic activity">
    <reaction evidence="11">
        <text>a 5,6-dihydrouridine in tRNA + NAD(+) = a uridine in tRNA + NADH + H(+)</text>
        <dbReference type="Rhea" id="RHEA:54452"/>
        <dbReference type="Rhea" id="RHEA-COMP:13339"/>
        <dbReference type="Rhea" id="RHEA-COMP:13887"/>
        <dbReference type="ChEBI" id="CHEBI:15378"/>
        <dbReference type="ChEBI" id="CHEBI:57540"/>
        <dbReference type="ChEBI" id="CHEBI:57945"/>
        <dbReference type="ChEBI" id="CHEBI:65315"/>
        <dbReference type="ChEBI" id="CHEBI:74443"/>
    </reaction>
</comment>
<dbReference type="CDD" id="cd02801">
    <property type="entry name" value="DUS_like_FMN"/>
    <property type="match status" value="1"/>
</dbReference>
<keyword evidence="6 12" id="KW-0819">tRNA processing</keyword>
<evidence type="ECO:0000256" key="7">
    <source>
        <dbReference type="ARBA" id="ARBA00022857"/>
    </source>
</evidence>
<dbReference type="Gene3D" id="1.10.1200.80">
    <property type="entry name" value="Putative flavin oxidoreducatase, domain 2"/>
    <property type="match status" value="1"/>
</dbReference>
<dbReference type="InterPro" id="IPR024036">
    <property type="entry name" value="tRNA-dHydroUridine_Synthase_C"/>
</dbReference>
<evidence type="ECO:0000256" key="4">
    <source>
        <dbReference type="ARBA" id="ARBA00022630"/>
    </source>
</evidence>
<dbReference type="InterPro" id="IPR018517">
    <property type="entry name" value="tRNA_hU_synthase_CS"/>
</dbReference>
<dbReference type="Pfam" id="PF01207">
    <property type="entry name" value="Dus"/>
    <property type="match status" value="1"/>
</dbReference>
<feature type="domain" description="DUS-like FMN-binding" evidence="15">
    <location>
        <begin position="14"/>
        <end position="309"/>
    </location>
</feature>
<reference evidence="16 17" key="1">
    <citation type="journal article" date="2019" name="Int. J. Syst. Evol. Microbiol.">
        <title>Clostridium fermenticellae sp. nov., isolated from the mud in a fermentation cellar for the production of the Chinese liquor, baijiu.</title>
        <authorList>
            <person name="Xu P.X."/>
            <person name="Chai L.J."/>
            <person name="Qiu T."/>
            <person name="Zhang X.J."/>
            <person name="Lu Z.M."/>
            <person name="Xiao C."/>
            <person name="Wang S.T."/>
            <person name="Shen C.H."/>
            <person name="Shi J.S."/>
            <person name="Xu Z.H."/>
        </authorList>
    </citation>
    <scope>NUCLEOTIDE SEQUENCE [LARGE SCALE GENOMIC DNA]</scope>
    <source>
        <strain evidence="16 17">JN500901</strain>
    </source>
</reference>
<evidence type="ECO:0000256" key="10">
    <source>
        <dbReference type="ARBA" id="ARBA00048205"/>
    </source>
</evidence>
<proteinExistence type="inferred from homology"/>
<dbReference type="Proteomes" id="UP000266301">
    <property type="component" value="Chromosome"/>
</dbReference>
<evidence type="ECO:0000256" key="13">
    <source>
        <dbReference type="PIRSR" id="PIRSR006621-1"/>
    </source>
</evidence>
<keyword evidence="5 12" id="KW-0288">FMN</keyword>
<comment type="cofactor">
    <cofactor evidence="1 12 14">
        <name>FMN</name>
        <dbReference type="ChEBI" id="CHEBI:58210"/>
    </cofactor>
</comment>
<keyword evidence="4 12" id="KW-0285">Flavoprotein</keyword>
<protein>
    <recommendedName>
        <fullName evidence="12">tRNA-dihydrouridine synthase</fullName>
        <ecNumber evidence="12">1.3.1.-</ecNumber>
    </recommendedName>
</protein>
<keyword evidence="3" id="KW-0820">tRNA-binding</keyword>
<dbReference type="EC" id="1.3.1.-" evidence="12"/>
<keyword evidence="9 12" id="KW-0560">Oxidoreductase</keyword>
<evidence type="ECO:0000256" key="9">
    <source>
        <dbReference type="ARBA" id="ARBA00023002"/>
    </source>
</evidence>
<evidence type="ECO:0000256" key="8">
    <source>
        <dbReference type="ARBA" id="ARBA00022884"/>
    </source>
</evidence>
<keyword evidence="17" id="KW-1185">Reference proteome</keyword>
<evidence type="ECO:0000256" key="3">
    <source>
        <dbReference type="ARBA" id="ARBA00022555"/>
    </source>
</evidence>
<dbReference type="GO" id="GO:0017150">
    <property type="term" value="F:tRNA dihydrouridine synthase activity"/>
    <property type="evidence" value="ECO:0007669"/>
    <property type="project" value="InterPro"/>
</dbReference>
<feature type="binding site" evidence="14">
    <location>
        <begin position="225"/>
        <end position="226"/>
    </location>
    <ligand>
        <name>FMN</name>
        <dbReference type="ChEBI" id="CHEBI:58210"/>
    </ligand>
</feature>
<dbReference type="PANTHER" id="PTHR45846:SF1">
    <property type="entry name" value="TRNA-DIHYDROURIDINE(47) SYNTHASE [NAD(P)(+)]-LIKE"/>
    <property type="match status" value="1"/>
</dbReference>
<dbReference type="InterPro" id="IPR035587">
    <property type="entry name" value="DUS-like_FMN-bd"/>
</dbReference>
<keyword evidence="8" id="KW-0694">RNA-binding</keyword>
<dbReference type="OrthoDB" id="9764501at2"/>
<feature type="binding site" evidence="14">
    <location>
        <begin position="16"/>
        <end position="18"/>
    </location>
    <ligand>
        <name>FMN</name>
        <dbReference type="ChEBI" id="CHEBI:58210"/>
    </ligand>
</feature>
<dbReference type="Gene3D" id="3.20.20.70">
    <property type="entry name" value="Aldolase class I"/>
    <property type="match status" value="1"/>
</dbReference>
<dbReference type="KEGG" id="cfer:D4Z93_12405"/>
<feature type="active site" description="Proton donor" evidence="13">
    <location>
        <position position="101"/>
    </location>
</feature>
<dbReference type="PIRSF" id="PIRSF006621">
    <property type="entry name" value="Dus"/>
    <property type="match status" value="1"/>
</dbReference>
<feature type="binding site" evidence="14">
    <location>
        <position position="140"/>
    </location>
    <ligand>
        <name>FMN</name>
        <dbReference type="ChEBI" id="CHEBI:58210"/>
    </ligand>
</feature>
<gene>
    <name evidence="16" type="primary">dusB</name>
    <name evidence="16" type="ORF">D4Z93_12405</name>
</gene>
<feature type="binding site" evidence="14">
    <location>
        <position position="170"/>
    </location>
    <ligand>
        <name>FMN</name>
        <dbReference type="ChEBI" id="CHEBI:58210"/>
    </ligand>
</feature>
<comment type="catalytic activity">
    <reaction evidence="10">
        <text>a 5,6-dihydrouridine in tRNA + NADP(+) = a uridine in tRNA + NADPH + H(+)</text>
        <dbReference type="Rhea" id="RHEA:23624"/>
        <dbReference type="Rhea" id="RHEA-COMP:13339"/>
        <dbReference type="Rhea" id="RHEA-COMP:13887"/>
        <dbReference type="ChEBI" id="CHEBI:15378"/>
        <dbReference type="ChEBI" id="CHEBI:57783"/>
        <dbReference type="ChEBI" id="CHEBI:58349"/>
        <dbReference type="ChEBI" id="CHEBI:65315"/>
        <dbReference type="ChEBI" id="CHEBI:74443"/>
    </reaction>
</comment>
<comment type="function">
    <text evidence="2 12">Catalyzes the synthesis of 5,6-dihydrouridine (D), a modified base found in the D-loop of most tRNAs, via the reduction of the C5-C6 double bond in target uridines.</text>
</comment>
<dbReference type="PANTHER" id="PTHR45846">
    <property type="entry name" value="TRNA-DIHYDROURIDINE(47) SYNTHASE [NAD(P)(+)]-LIKE"/>
    <property type="match status" value="1"/>
</dbReference>
<evidence type="ECO:0000256" key="14">
    <source>
        <dbReference type="PIRSR" id="PIRSR006621-2"/>
    </source>
</evidence>
<evidence type="ECO:0000313" key="16">
    <source>
        <dbReference type="EMBL" id="AYD41269.1"/>
    </source>
</evidence>